<reference evidence="2 3" key="1">
    <citation type="submission" date="2019-11" db="EMBL/GenBank/DDBJ databases">
        <title>Whole genome sequence of Oryza granulata.</title>
        <authorList>
            <person name="Li W."/>
        </authorList>
    </citation>
    <scope>NUCLEOTIDE SEQUENCE [LARGE SCALE GENOMIC DNA]</scope>
    <source>
        <strain evidence="3">cv. Menghai</strain>
        <tissue evidence="2">Leaf</tissue>
    </source>
</reference>
<organism evidence="2 3">
    <name type="scientific">Oryza meyeriana var. granulata</name>
    <dbReference type="NCBI Taxonomy" id="110450"/>
    <lineage>
        <taxon>Eukaryota</taxon>
        <taxon>Viridiplantae</taxon>
        <taxon>Streptophyta</taxon>
        <taxon>Embryophyta</taxon>
        <taxon>Tracheophyta</taxon>
        <taxon>Spermatophyta</taxon>
        <taxon>Magnoliopsida</taxon>
        <taxon>Liliopsida</taxon>
        <taxon>Poales</taxon>
        <taxon>Poaceae</taxon>
        <taxon>BOP clade</taxon>
        <taxon>Oryzoideae</taxon>
        <taxon>Oryzeae</taxon>
        <taxon>Oryzinae</taxon>
        <taxon>Oryza</taxon>
        <taxon>Oryza meyeriana</taxon>
    </lineage>
</organism>
<dbReference type="Proteomes" id="UP000479710">
    <property type="component" value="Unassembled WGS sequence"/>
</dbReference>
<name>A0A6G1DYK8_9ORYZ</name>
<evidence type="ECO:0000313" key="2">
    <source>
        <dbReference type="EMBL" id="KAF0917589.1"/>
    </source>
</evidence>
<keyword evidence="3" id="KW-1185">Reference proteome</keyword>
<gene>
    <name evidence="2" type="ORF">E2562_020960</name>
</gene>
<protein>
    <submittedName>
        <fullName evidence="2">Uncharacterized protein</fullName>
    </submittedName>
</protein>
<feature type="region of interest" description="Disordered" evidence="1">
    <location>
        <begin position="104"/>
        <end position="140"/>
    </location>
</feature>
<evidence type="ECO:0000256" key="1">
    <source>
        <dbReference type="SAM" id="MobiDB-lite"/>
    </source>
</evidence>
<dbReference type="AlphaFoldDB" id="A0A6G1DYK8"/>
<evidence type="ECO:0000313" key="3">
    <source>
        <dbReference type="Proteomes" id="UP000479710"/>
    </source>
</evidence>
<comment type="caution">
    <text evidence="2">The sequence shown here is derived from an EMBL/GenBank/DDBJ whole genome shotgun (WGS) entry which is preliminary data.</text>
</comment>
<proteinExistence type="predicted"/>
<sequence>MTSREQRHCRIASPRPQRRLCALLLIPYLHTYPTSSPHFGTHLPPVALHLPCFAPASRLPSYSLPQGVERNGNCQRPRKRLHCPQQRTGYHLVLPMELPPALSAGLSREGAASGANRVPSASQASPPSDPNGAQSGFFLYRPENHKARVKKLPACDN</sequence>
<dbReference type="EMBL" id="SPHZ02000005">
    <property type="protein sequence ID" value="KAF0917589.1"/>
    <property type="molecule type" value="Genomic_DNA"/>
</dbReference>
<accession>A0A6G1DYK8</accession>